<keyword evidence="2" id="KW-0238">DNA-binding</keyword>
<dbReference type="InterPro" id="IPR018060">
    <property type="entry name" value="HTH_AraC"/>
</dbReference>
<dbReference type="SMART" id="SM00342">
    <property type="entry name" value="HTH_ARAC"/>
    <property type="match status" value="1"/>
</dbReference>
<keyword evidence="6" id="KW-1185">Reference proteome</keyword>
<dbReference type="GO" id="GO:0043565">
    <property type="term" value="F:sequence-specific DNA binding"/>
    <property type="evidence" value="ECO:0007669"/>
    <property type="project" value="InterPro"/>
</dbReference>
<dbReference type="Gene3D" id="1.10.10.60">
    <property type="entry name" value="Homeodomain-like"/>
    <property type="match status" value="1"/>
</dbReference>
<dbReference type="OrthoDB" id="7191628at2"/>
<dbReference type="STRING" id="983920.Y88_0776"/>
<keyword evidence="1" id="KW-0805">Transcription regulation</keyword>
<sequence length="327" mass="36021">MNGFQSLGDVPGHGGFSVDVSDRPLASRQGYWSQALQRGYYNFDVSTVPDFTEGRFDVFNVGSLRIGKLESDATRVHRRPAHVRDDGDNSFVIQIPGSTPLWLTQGRNTRFVAPGAFGMVAAADEYIYEQRGHSSVVTLKIPAPMLAARFPMVGDYINAPTSAEDATSRLFVDFVHSFCRHAPLMDSSSAGTLIQHLIELLALSLTGGQEEASGSAVHAAHRRKALTLLERQFRSADLRISDIAQQMRVSERYLQKIFAEVDQSLATVLRERRLAEAQRLLTRPGQGGLSITQIAYDAGFADSSYFCRAFKKELGMSPSDFARLGRA</sequence>
<dbReference type="FunCoup" id="F1Z9M4">
    <property type="interactions" value="26"/>
</dbReference>
<comment type="caution">
    <text evidence="5">The sequence shown here is derived from an EMBL/GenBank/DDBJ whole genome shotgun (WGS) entry which is preliminary data.</text>
</comment>
<accession>F1Z9M4</accession>
<dbReference type="PANTHER" id="PTHR43280">
    <property type="entry name" value="ARAC-FAMILY TRANSCRIPTIONAL REGULATOR"/>
    <property type="match status" value="1"/>
</dbReference>
<evidence type="ECO:0000256" key="3">
    <source>
        <dbReference type="ARBA" id="ARBA00023163"/>
    </source>
</evidence>
<dbReference type="PRINTS" id="PR00032">
    <property type="entry name" value="HTHARAC"/>
</dbReference>
<evidence type="ECO:0000259" key="4">
    <source>
        <dbReference type="PROSITE" id="PS01124"/>
    </source>
</evidence>
<evidence type="ECO:0000313" key="6">
    <source>
        <dbReference type="Proteomes" id="UP000004728"/>
    </source>
</evidence>
<feature type="domain" description="HTH araC/xylS-type" evidence="4">
    <location>
        <begin position="223"/>
        <end position="324"/>
    </location>
</feature>
<evidence type="ECO:0000256" key="2">
    <source>
        <dbReference type="ARBA" id="ARBA00023125"/>
    </source>
</evidence>
<dbReference type="Pfam" id="PF14525">
    <property type="entry name" value="AraC_binding_2"/>
    <property type="match status" value="1"/>
</dbReference>
<dbReference type="GO" id="GO:0003700">
    <property type="term" value="F:DNA-binding transcription factor activity"/>
    <property type="evidence" value="ECO:0007669"/>
    <property type="project" value="InterPro"/>
</dbReference>
<protein>
    <submittedName>
        <fullName evidence="5">Helix-turn-helix domain-containing protein</fullName>
    </submittedName>
</protein>
<dbReference type="eggNOG" id="COG2207">
    <property type="taxonomic scope" value="Bacteria"/>
</dbReference>
<dbReference type="InParanoid" id="F1Z9M4"/>
<dbReference type="PROSITE" id="PS00041">
    <property type="entry name" value="HTH_ARAC_FAMILY_1"/>
    <property type="match status" value="1"/>
</dbReference>
<dbReference type="RefSeq" id="WP_008066332.1">
    <property type="nucleotide sequence ID" value="NZ_AQWK01000002.1"/>
</dbReference>
<dbReference type="InterPro" id="IPR020449">
    <property type="entry name" value="Tscrpt_reg_AraC-type_HTH"/>
</dbReference>
<evidence type="ECO:0000256" key="1">
    <source>
        <dbReference type="ARBA" id="ARBA00023015"/>
    </source>
</evidence>
<gene>
    <name evidence="5" type="ORF">Y88_0776</name>
</gene>
<dbReference type="InterPro" id="IPR018062">
    <property type="entry name" value="HTH_AraC-typ_CS"/>
</dbReference>
<name>F1Z9M4_9SPHN</name>
<dbReference type="PANTHER" id="PTHR43280:SF31">
    <property type="entry name" value="TRANSCRIPTIONAL REGULATORY PROTEIN"/>
    <property type="match status" value="1"/>
</dbReference>
<dbReference type="HOGENOM" id="CLU_049704_2_1_5"/>
<dbReference type="InterPro" id="IPR009057">
    <property type="entry name" value="Homeodomain-like_sf"/>
</dbReference>
<dbReference type="InterPro" id="IPR035418">
    <property type="entry name" value="AraC-bd_2"/>
</dbReference>
<keyword evidence="3" id="KW-0804">Transcription</keyword>
<dbReference type="PROSITE" id="PS01124">
    <property type="entry name" value="HTH_ARAC_FAMILY_2"/>
    <property type="match status" value="1"/>
</dbReference>
<dbReference type="SUPFAM" id="SSF46689">
    <property type="entry name" value="Homeodomain-like"/>
    <property type="match status" value="1"/>
</dbReference>
<organism evidence="5 6">
    <name type="scientific">Novosphingobium nitrogenifigens DSM 19370</name>
    <dbReference type="NCBI Taxonomy" id="983920"/>
    <lineage>
        <taxon>Bacteria</taxon>
        <taxon>Pseudomonadati</taxon>
        <taxon>Pseudomonadota</taxon>
        <taxon>Alphaproteobacteria</taxon>
        <taxon>Sphingomonadales</taxon>
        <taxon>Sphingomonadaceae</taxon>
        <taxon>Novosphingobium</taxon>
    </lineage>
</organism>
<dbReference type="Pfam" id="PF12833">
    <property type="entry name" value="HTH_18"/>
    <property type="match status" value="1"/>
</dbReference>
<dbReference type="AlphaFoldDB" id="F1Z9M4"/>
<reference evidence="5 6" key="1">
    <citation type="journal article" date="2012" name="J. Bacteriol.">
        <title>Draft Genome Sequence of Novosphingobium nitrogenifigens Y88T.</title>
        <authorList>
            <person name="Strabala T.J."/>
            <person name="Macdonald L."/>
            <person name="Liu V."/>
            <person name="Smit A.M."/>
        </authorList>
    </citation>
    <scope>NUCLEOTIDE SEQUENCE [LARGE SCALE GENOMIC DNA]</scope>
    <source>
        <strain evidence="5 6">DSM 19370</strain>
    </source>
</reference>
<evidence type="ECO:0000313" key="5">
    <source>
        <dbReference type="EMBL" id="EGD58718.1"/>
    </source>
</evidence>
<proteinExistence type="predicted"/>
<dbReference type="EMBL" id="AEWJ01000041">
    <property type="protein sequence ID" value="EGD58718.1"/>
    <property type="molecule type" value="Genomic_DNA"/>
</dbReference>
<dbReference type="Proteomes" id="UP000004728">
    <property type="component" value="Unassembled WGS sequence"/>
</dbReference>